<feature type="region of interest" description="Disordered" evidence="7">
    <location>
        <begin position="432"/>
        <end position="461"/>
    </location>
</feature>
<evidence type="ECO:0000313" key="9">
    <source>
        <dbReference type="EMBL" id="KAF2427157.1"/>
    </source>
</evidence>
<dbReference type="Gene3D" id="1.20.930.10">
    <property type="entry name" value="Conserved domain common to transcription factors TFIIS, elongin A, CRSP70"/>
    <property type="match status" value="1"/>
</dbReference>
<keyword evidence="1" id="KW-0805">Transcription regulation</keyword>
<feature type="region of interest" description="Disordered" evidence="7">
    <location>
        <begin position="1"/>
        <end position="197"/>
    </location>
</feature>
<protein>
    <submittedName>
        <fullName evidence="9">Transcription factor iws1</fullName>
    </submittedName>
</protein>
<keyword evidence="3 6" id="KW-0539">Nucleus</keyword>
<keyword evidence="2" id="KW-0804">Transcription</keyword>
<feature type="compositionally biased region" description="Basic residues" evidence="7">
    <location>
        <begin position="451"/>
        <end position="461"/>
    </location>
</feature>
<gene>
    <name evidence="9" type="ORF">EJ08DRAFT_736225</name>
</gene>
<reference evidence="9" key="1">
    <citation type="journal article" date="2020" name="Stud. Mycol.">
        <title>101 Dothideomycetes genomes: a test case for predicting lifestyles and emergence of pathogens.</title>
        <authorList>
            <person name="Haridas S."/>
            <person name="Albert R."/>
            <person name="Binder M."/>
            <person name="Bloem J."/>
            <person name="Labutti K."/>
            <person name="Salamov A."/>
            <person name="Andreopoulos B."/>
            <person name="Baker S."/>
            <person name="Barry K."/>
            <person name="Bills G."/>
            <person name="Bluhm B."/>
            <person name="Cannon C."/>
            <person name="Castanera R."/>
            <person name="Culley D."/>
            <person name="Daum C."/>
            <person name="Ezra D."/>
            <person name="Gonzalez J."/>
            <person name="Henrissat B."/>
            <person name="Kuo A."/>
            <person name="Liang C."/>
            <person name="Lipzen A."/>
            <person name="Lutzoni F."/>
            <person name="Magnuson J."/>
            <person name="Mondo S."/>
            <person name="Nolan M."/>
            <person name="Ohm R."/>
            <person name="Pangilinan J."/>
            <person name="Park H.-J."/>
            <person name="Ramirez L."/>
            <person name="Alfaro M."/>
            <person name="Sun H."/>
            <person name="Tritt A."/>
            <person name="Yoshinaga Y."/>
            <person name="Zwiers L.-H."/>
            <person name="Turgeon B."/>
            <person name="Goodwin S."/>
            <person name="Spatafora J."/>
            <person name="Crous P."/>
            <person name="Grigoriev I."/>
        </authorList>
    </citation>
    <scope>NUCLEOTIDE SEQUENCE</scope>
    <source>
        <strain evidence="9">CBS 130266</strain>
    </source>
</reference>
<evidence type="ECO:0000256" key="5">
    <source>
        <dbReference type="ARBA" id="ARBA00037992"/>
    </source>
</evidence>
<evidence type="ECO:0000313" key="10">
    <source>
        <dbReference type="Proteomes" id="UP000800235"/>
    </source>
</evidence>
<proteinExistence type="inferred from homology"/>
<evidence type="ECO:0000256" key="6">
    <source>
        <dbReference type="PROSITE-ProRule" id="PRU00649"/>
    </source>
</evidence>
<comment type="caution">
    <text evidence="9">The sequence shown here is derived from an EMBL/GenBank/DDBJ whole genome shotgun (WGS) entry which is preliminary data.</text>
</comment>
<dbReference type="GO" id="GO:0005634">
    <property type="term" value="C:nucleus"/>
    <property type="evidence" value="ECO:0007669"/>
    <property type="project" value="UniProtKB-SubCell"/>
</dbReference>
<feature type="compositionally biased region" description="Basic and acidic residues" evidence="7">
    <location>
        <begin position="132"/>
        <end position="149"/>
    </location>
</feature>
<dbReference type="PROSITE" id="PS51319">
    <property type="entry name" value="TFIIS_N"/>
    <property type="match status" value="1"/>
</dbReference>
<dbReference type="PANTHER" id="PTHR46010:SF1">
    <property type="entry name" value="PROTEIN IWS1 HOMOLOG"/>
    <property type="match status" value="1"/>
</dbReference>
<comment type="similarity">
    <text evidence="5">Belongs to the IWS1 family.</text>
</comment>
<evidence type="ECO:0000259" key="8">
    <source>
        <dbReference type="PROSITE" id="PS51319"/>
    </source>
</evidence>
<sequence length="461" mass="51135">MEDLPIPDDSTINQPLPSAGNDPDDPLAPSIEEENSTPNPPLVNPTEDVELTGQNEIDKDSPPSDDISDNESILSDVDEAQFDDFDPTAIAVDDRQQVAVDDSNVGLLGVHKRKRTEAEIEESRKKKKRRDRAKEKGRTKPSRKTRDGSEPFSGGEELDGKRSRKRKGEGGDGEKSGSRAKKVDDEVDESLLTPDERRRRALDQAMDAALKNPNSRRRKKDGIDLDAMADTEIDNMRTRMTLAAKSDADAREKGQPAMHKLKMLPDVVALLNRNTIATSLVDPDINLLEAVRFFLEPLSDGSLPAYNIQKEMFAALGRLPIGKEALIASGIGKVVLFYTRSARPEGSIKRQAERLLSDWMRPILRRSDDYRKREVQSMDYDPVNRLPIRPSQASQNPNQAARDRALATPVLTQRARVEGGLGTYTIAPKSNVNAGMMGRAPGRSGEEQFRKLKAKNATLRK</sequence>
<keyword evidence="10" id="KW-1185">Reference proteome</keyword>
<dbReference type="InterPro" id="IPR051037">
    <property type="entry name" value="RNAPII_TF_IWS1"/>
</dbReference>
<dbReference type="EMBL" id="MU007062">
    <property type="protein sequence ID" value="KAF2427157.1"/>
    <property type="molecule type" value="Genomic_DNA"/>
</dbReference>
<dbReference type="FunFam" id="1.20.930.10:FF:000003">
    <property type="entry name" value="Putative Transcription factor IWS1"/>
    <property type="match status" value="1"/>
</dbReference>
<dbReference type="OrthoDB" id="21124at2759"/>
<evidence type="ECO:0000256" key="3">
    <source>
        <dbReference type="ARBA" id="ARBA00023242"/>
    </source>
</evidence>
<dbReference type="GO" id="GO:0016973">
    <property type="term" value="P:poly(A)+ mRNA export from nucleus"/>
    <property type="evidence" value="ECO:0007669"/>
    <property type="project" value="TreeGrafter"/>
</dbReference>
<evidence type="ECO:0000256" key="1">
    <source>
        <dbReference type="ARBA" id="ARBA00023015"/>
    </source>
</evidence>
<evidence type="ECO:0000256" key="4">
    <source>
        <dbReference type="ARBA" id="ARBA00037349"/>
    </source>
</evidence>
<name>A0A9P4NM65_9PEZI</name>
<evidence type="ECO:0000256" key="7">
    <source>
        <dbReference type="SAM" id="MobiDB-lite"/>
    </source>
</evidence>
<dbReference type="AlphaFoldDB" id="A0A9P4NM65"/>
<feature type="compositionally biased region" description="Acidic residues" evidence="7">
    <location>
        <begin position="76"/>
        <end position="86"/>
    </location>
</feature>
<dbReference type="InterPro" id="IPR017923">
    <property type="entry name" value="TFIIS_N"/>
</dbReference>
<evidence type="ECO:0000256" key="2">
    <source>
        <dbReference type="ARBA" id="ARBA00023163"/>
    </source>
</evidence>
<feature type="compositionally biased region" description="Basic and acidic residues" evidence="7">
    <location>
        <begin position="168"/>
        <end position="184"/>
    </location>
</feature>
<dbReference type="InterPro" id="IPR035441">
    <property type="entry name" value="TFIIS/LEDGF_dom_sf"/>
</dbReference>
<dbReference type="PANTHER" id="PTHR46010">
    <property type="entry name" value="PROTEIN IWS1 HOMOLOG"/>
    <property type="match status" value="1"/>
</dbReference>
<feature type="region of interest" description="Disordered" evidence="7">
    <location>
        <begin position="383"/>
        <end position="406"/>
    </location>
</feature>
<organism evidence="9 10">
    <name type="scientific">Tothia fuscella</name>
    <dbReference type="NCBI Taxonomy" id="1048955"/>
    <lineage>
        <taxon>Eukaryota</taxon>
        <taxon>Fungi</taxon>
        <taxon>Dikarya</taxon>
        <taxon>Ascomycota</taxon>
        <taxon>Pezizomycotina</taxon>
        <taxon>Dothideomycetes</taxon>
        <taxon>Pleosporomycetidae</taxon>
        <taxon>Venturiales</taxon>
        <taxon>Cylindrosympodiaceae</taxon>
        <taxon>Tothia</taxon>
    </lineage>
</organism>
<accession>A0A9P4NM65</accession>
<feature type="domain" description="TFIIS N-terminal" evidence="8">
    <location>
        <begin position="289"/>
        <end position="366"/>
    </location>
</feature>
<comment type="function">
    <text evidence="4">Transcription factor involved in RNA polymerase II transcription regulation. May function in both SPT15/TBP post-recruitment and recruitment steps of transcription.</text>
</comment>
<dbReference type="Proteomes" id="UP000800235">
    <property type="component" value="Unassembled WGS sequence"/>
</dbReference>
<dbReference type="Pfam" id="PF08711">
    <property type="entry name" value="Med26"/>
    <property type="match status" value="1"/>
</dbReference>
<comment type="subcellular location">
    <subcellularLocation>
        <location evidence="6">Nucleus</location>
    </subcellularLocation>
</comment>